<organism evidence="3 4">
    <name type="scientific">Polarella glacialis</name>
    <name type="common">Dinoflagellate</name>
    <dbReference type="NCBI Taxonomy" id="89957"/>
    <lineage>
        <taxon>Eukaryota</taxon>
        <taxon>Sar</taxon>
        <taxon>Alveolata</taxon>
        <taxon>Dinophyceae</taxon>
        <taxon>Suessiales</taxon>
        <taxon>Suessiaceae</taxon>
        <taxon>Polarella</taxon>
    </lineage>
</organism>
<comment type="caution">
    <text evidence="3">The sequence shown here is derived from an EMBL/GenBank/DDBJ whole genome shotgun (WGS) entry which is preliminary data.</text>
</comment>
<gene>
    <name evidence="3" type="ORF">PGLA2088_LOCUS2496</name>
</gene>
<dbReference type="CDD" id="cd22249">
    <property type="entry name" value="UDM1_RNF168_RNF169-like"/>
    <property type="match status" value="1"/>
</dbReference>
<feature type="compositionally biased region" description="Polar residues" evidence="2">
    <location>
        <begin position="560"/>
        <end position="576"/>
    </location>
</feature>
<feature type="compositionally biased region" description="Basic and acidic residues" evidence="2">
    <location>
        <begin position="397"/>
        <end position="419"/>
    </location>
</feature>
<dbReference type="PANTHER" id="PTHR21549:SF0">
    <property type="entry name" value="COILED-COIL DOMAIN-CONTAINING PROTEIN 112"/>
    <property type="match status" value="1"/>
</dbReference>
<feature type="compositionally biased region" description="Basic and acidic residues" evidence="2">
    <location>
        <begin position="448"/>
        <end position="476"/>
    </location>
</feature>
<reference evidence="3" key="1">
    <citation type="submission" date="2021-02" db="EMBL/GenBank/DDBJ databases">
        <authorList>
            <person name="Dougan E. K."/>
            <person name="Rhodes N."/>
            <person name="Thang M."/>
            <person name="Chan C."/>
        </authorList>
    </citation>
    <scope>NUCLEOTIDE SEQUENCE</scope>
</reference>
<proteinExistence type="predicted"/>
<keyword evidence="1" id="KW-0175">Coiled coil</keyword>
<feature type="compositionally biased region" description="Low complexity" evidence="2">
    <location>
        <begin position="528"/>
        <end position="540"/>
    </location>
</feature>
<feature type="region of interest" description="Disordered" evidence="2">
    <location>
        <begin position="559"/>
        <end position="658"/>
    </location>
</feature>
<evidence type="ECO:0000256" key="1">
    <source>
        <dbReference type="ARBA" id="ARBA00023054"/>
    </source>
</evidence>
<dbReference type="PANTHER" id="PTHR21549">
    <property type="entry name" value="MUTATED IN BLADDER CANCER 1"/>
    <property type="match status" value="1"/>
</dbReference>
<dbReference type="InterPro" id="IPR039902">
    <property type="entry name" value="CCDC148/CCDC112"/>
</dbReference>
<sequence>APLPSPKMAPAEPQGATFVSWESGYPAAPGSPLPTAPPEEGIGREEGLEEEPEAEFDRGRCSEDEAAGDGTQCLDEDWVRLRVALQLEAEELEAECHAEILRQPKLKSASAAAAANLAQTQMSSAQLNELREEFGQLDNETSVWQGTMWSGLSRIRKRVVALRRNRGMHGEQLQALSKGIERDLDVFKAQQRQDFQALALSDPRLEAALATLEKRFDGWASEPSYFKRGGREASPQQGQSRSPSRQQLGGASSSRSPRASSRATSGALAAGEAEALSPRGVESTAGSQEDPELLQLRADLAALTAEIAQAGGPNGGWTQIQQDVFLRILRMFKMEATPTCYARLAQQFPGLSEAELAIHFRWFVENEARQAKRRKLLARWRERRAELERQAGAQKPAAEDLAQKRQAEEKDKRLREEQRRKVLEWKHSRAEEEERASLIQGQLQQEGARQERGRLEQQQRKLRDAADGFRVRREADRQQAKLAQGLAQSAAASSRRRSLSQDDRHRIAQRNMELLKKKLQAQIPPPQSQSQASLSGAQRSRAYDHVESRLHSVTECFAQRMNNRSGPDDGSYSTPGQFEDMPRRPRAASLGPMPQQQRPGVFPGPAGGGGGAGTGRPPVAPGPSLSALGQAAQAASASRGAAMAAASAAGGQARGRHT</sequence>
<feature type="region of interest" description="Disordered" evidence="2">
    <location>
        <begin position="519"/>
        <end position="545"/>
    </location>
</feature>
<feature type="compositionally biased region" description="Low complexity" evidence="2">
    <location>
        <begin position="234"/>
        <end position="277"/>
    </location>
</feature>
<dbReference type="EMBL" id="CAJNNW010002037">
    <property type="protein sequence ID" value="CAE8642652.1"/>
    <property type="molecule type" value="Genomic_DNA"/>
</dbReference>
<protein>
    <submittedName>
        <fullName evidence="3">Uncharacterized protein</fullName>
    </submittedName>
</protein>
<feature type="compositionally biased region" description="Gly residues" evidence="2">
    <location>
        <begin position="605"/>
        <end position="614"/>
    </location>
</feature>
<name>A0A813HUQ0_POLGL</name>
<accession>A0A813HUQ0</accession>
<feature type="non-terminal residue" evidence="3">
    <location>
        <position position="1"/>
    </location>
</feature>
<dbReference type="AlphaFoldDB" id="A0A813HUQ0"/>
<evidence type="ECO:0000256" key="2">
    <source>
        <dbReference type="SAM" id="MobiDB-lite"/>
    </source>
</evidence>
<evidence type="ECO:0000313" key="4">
    <source>
        <dbReference type="Proteomes" id="UP000626109"/>
    </source>
</evidence>
<feature type="region of interest" description="Disordered" evidence="2">
    <location>
        <begin position="388"/>
        <end position="419"/>
    </location>
</feature>
<feature type="region of interest" description="Disordered" evidence="2">
    <location>
        <begin position="434"/>
        <end position="476"/>
    </location>
</feature>
<feature type="compositionally biased region" description="Low complexity" evidence="2">
    <location>
        <begin position="622"/>
        <end position="651"/>
    </location>
</feature>
<feature type="region of interest" description="Disordered" evidence="2">
    <location>
        <begin position="1"/>
        <end position="69"/>
    </location>
</feature>
<feature type="region of interest" description="Disordered" evidence="2">
    <location>
        <begin position="223"/>
        <end position="289"/>
    </location>
</feature>
<dbReference type="Proteomes" id="UP000626109">
    <property type="component" value="Unassembled WGS sequence"/>
</dbReference>
<evidence type="ECO:0000313" key="3">
    <source>
        <dbReference type="EMBL" id="CAE8642652.1"/>
    </source>
</evidence>